<name>A0AA39LSV3_9BILA</name>
<reference evidence="3" key="1">
    <citation type="submission" date="2023-06" db="EMBL/GenBank/DDBJ databases">
        <title>Genomic analysis of the entomopathogenic nematode Steinernema hermaphroditum.</title>
        <authorList>
            <person name="Schwarz E.M."/>
            <person name="Heppert J.K."/>
            <person name="Baniya A."/>
            <person name="Schwartz H.T."/>
            <person name="Tan C.-H."/>
            <person name="Antoshechkin I."/>
            <person name="Sternberg P.W."/>
            <person name="Goodrich-Blair H."/>
            <person name="Dillman A.R."/>
        </authorList>
    </citation>
    <scope>NUCLEOTIDE SEQUENCE</scope>
    <source>
        <strain evidence="3">PS9179</strain>
        <tissue evidence="3">Whole animal</tissue>
    </source>
</reference>
<protein>
    <recommendedName>
        <fullName evidence="5">Domain of unknown function DX domain-containing protein</fullName>
    </recommendedName>
</protein>
<feature type="transmembrane region" description="Helical" evidence="1">
    <location>
        <begin position="424"/>
        <end position="447"/>
    </location>
</feature>
<dbReference type="EMBL" id="JAUCMV010000003">
    <property type="protein sequence ID" value="KAK0408901.1"/>
    <property type="molecule type" value="Genomic_DNA"/>
</dbReference>
<keyword evidence="1" id="KW-1133">Transmembrane helix</keyword>
<dbReference type="AlphaFoldDB" id="A0AA39LSV3"/>
<evidence type="ECO:0000313" key="4">
    <source>
        <dbReference type="Proteomes" id="UP001175271"/>
    </source>
</evidence>
<evidence type="ECO:0000256" key="1">
    <source>
        <dbReference type="SAM" id="Phobius"/>
    </source>
</evidence>
<feature type="chain" id="PRO_5041396492" description="Domain of unknown function DX domain-containing protein" evidence="2">
    <location>
        <begin position="19"/>
        <end position="521"/>
    </location>
</feature>
<evidence type="ECO:0008006" key="5">
    <source>
        <dbReference type="Google" id="ProtNLM"/>
    </source>
</evidence>
<accession>A0AA39LSV3</accession>
<feature type="signal peptide" evidence="2">
    <location>
        <begin position="1"/>
        <end position="18"/>
    </location>
</feature>
<organism evidence="3 4">
    <name type="scientific">Steinernema hermaphroditum</name>
    <dbReference type="NCBI Taxonomy" id="289476"/>
    <lineage>
        <taxon>Eukaryota</taxon>
        <taxon>Metazoa</taxon>
        <taxon>Ecdysozoa</taxon>
        <taxon>Nematoda</taxon>
        <taxon>Chromadorea</taxon>
        <taxon>Rhabditida</taxon>
        <taxon>Tylenchina</taxon>
        <taxon>Panagrolaimomorpha</taxon>
        <taxon>Strongyloidoidea</taxon>
        <taxon>Steinernematidae</taxon>
        <taxon>Steinernema</taxon>
    </lineage>
</organism>
<evidence type="ECO:0000313" key="3">
    <source>
        <dbReference type="EMBL" id="KAK0408901.1"/>
    </source>
</evidence>
<dbReference type="Proteomes" id="UP001175271">
    <property type="component" value="Unassembled WGS sequence"/>
</dbReference>
<comment type="caution">
    <text evidence="3">The sequence shown here is derived from an EMBL/GenBank/DDBJ whole genome shotgun (WGS) entry which is preliminary data.</text>
</comment>
<feature type="transmembrane region" description="Helical" evidence="1">
    <location>
        <begin position="459"/>
        <end position="477"/>
    </location>
</feature>
<keyword evidence="1" id="KW-0812">Transmembrane</keyword>
<sequence>MQLRVLYLTALLFREVALHVRYAYLGAHYVGEFKSEVSVSGVHDCTLLAFNEKRIGYRVTVNGLQITCALLTDFIRFAPVSDKNVRDYILSANLDNKICKVDMQRNVTEFVNGPCTFGGGDCSMLDKIKDYCIFVGTDKYNCISETEQDTVRSIECPAGQERVDLKKEKVLCCLKGELFIKEQDGKAFCCPRSKKLKEIVNGKAVCCSSTESHQPGASLCCAPGLTYSENNGTANCCKAGLLASKSKDGQVGCCPAGKEFGGMVDGKAICCNPGEIYESGKTFCCPPGTNYSIGLSGDSGAEGIERCCPPRTYPTKSESGDIGCCRDEYKFIRNDGTRDVCCFGSSNYEFHRMLDGKPVCCRKGTVFKGWYKDRTWAVCCREEDHLDQDHCCKKDTYWTEHNGLSDCCQNGTVPMNIDGRKYNYGCLVMELKSVLVVFCALALVSVYANEYRAYRERRAVAVFPGFGMMCVLGGYCGRDYNSVRSFRPDRRYGPYYRNQYIPRKKDTKRRGPHSHRGYYFG</sequence>
<keyword evidence="1" id="KW-0472">Membrane</keyword>
<keyword evidence="4" id="KW-1185">Reference proteome</keyword>
<proteinExistence type="predicted"/>
<evidence type="ECO:0000256" key="2">
    <source>
        <dbReference type="SAM" id="SignalP"/>
    </source>
</evidence>
<gene>
    <name evidence="3" type="ORF">QR680_004229</name>
</gene>
<keyword evidence="2" id="KW-0732">Signal</keyword>